<keyword evidence="2" id="KW-1185">Reference proteome</keyword>
<dbReference type="EMBL" id="JAUCMV010000005">
    <property type="protein sequence ID" value="KAK0393634.1"/>
    <property type="molecule type" value="Genomic_DNA"/>
</dbReference>
<dbReference type="Proteomes" id="UP001175271">
    <property type="component" value="Unassembled WGS sequence"/>
</dbReference>
<name>A0AA39LE28_9BILA</name>
<evidence type="ECO:0000313" key="2">
    <source>
        <dbReference type="Proteomes" id="UP001175271"/>
    </source>
</evidence>
<proteinExistence type="predicted"/>
<sequence>MDITAFSLRVRVAFLCGNGEQSRGEKELVEVSWNIGCQSHAQRQCLGCCERNRSKANRNQVHRNFPFSEGLIKPCCRLKPNV</sequence>
<reference evidence="1" key="1">
    <citation type="submission" date="2023-06" db="EMBL/GenBank/DDBJ databases">
        <title>Genomic analysis of the entomopathogenic nematode Steinernema hermaphroditum.</title>
        <authorList>
            <person name="Schwarz E.M."/>
            <person name="Heppert J.K."/>
            <person name="Baniya A."/>
            <person name="Schwartz H.T."/>
            <person name="Tan C.-H."/>
            <person name="Antoshechkin I."/>
            <person name="Sternberg P.W."/>
            <person name="Goodrich-Blair H."/>
            <person name="Dillman A.R."/>
        </authorList>
    </citation>
    <scope>NUCLEOTIDE SEQUENCE</scope>
    <source>
        <strain evidence="1">PS9179</strain>
        <tissue evidence="1">Whole animal</tissue>
    </source>
</reference>
<gene>
    <name evidence="1" type="ORF">QR680_000325</name>
</gene>
<protein>
    <submittedName>
        <fullName evidence="1">Uncharacterized protein</fullName>
    </submittedName>
</protein>
<comment type="caution">
    <text evidence="1">The sequence shown here is derived from an EMBL/GenBank/DDBJ whole genome shotgun (WGS) entry which is preliminary data.</text>
</comment>
<dbReference type="AlphaFoldDB" id="A0AA39LE28"/>
<organism evidence="1 2">
    <name type="scientific">Steinernema hermaphroditum</name>
    <dbReference type="NCBI Taxonomy" id="289476"/>
    <lineage>
        <taxon>Eukaryota</taxon>
        <taxon>Metazoa</taxon>
        <taxon>Ecdysozoa</taxon>
        <taxon>Nematoda</taxon>
        <taxon>Chromadorea</taxon>
        <taxon>Rhabditida</taxon>
        <taxon>Tylenchina</taxon>
        <taxon>Panagrolaimomorpha</taxon>
        <taxon>Strongyloidoidea</taxon>
        <taxon>Steinernematidae</taxon>
        <taxon>Steinernema</taxon>
    </lineage>
</organism>
<accession>A0AA39LE28</accession>
<evidence type="ECO:0000313" key="1">
    <source>
        <dbReference type="EMBL" id="KAK0393634.1"/>
    </source>
</evidence>